<evidence type="ECO:0000256" key="1">
    <source>
        <dbReference type="SAM" id="SignalP"/>
    </source>
</evidence>
<accession>A0A1H3ZHJ6</accession>
<evidence type="ECO:0000313" key="3">
    <source>
        <dbReference type="Proteomes" id="UP000199656"/>
    </source>
</evidence>
<sequence length="139" mass="15798">MKNYLVSVCLLLLAACRATEIAIPEPVKNIEGTWRITKATRNGTDLTNVVDFSKFRLHFQNNTYTIDNLLPFIVSGKGTWSLDDPQYPFKITFHQEGVDSSVVTKFDYPITDGQRIINLVFSPGCINNTYQYTLEKISK</sequence>
<reference evidence="3" key="1">
    <citation type="submission" date="2016-10" db="EMBL/GenBank/DDBJ databases">
        <authorList>
            <person name="Varghese N."/>
            <person name="Submissions S."/>
        </authorList>
    </citation>
    <scope>NUCLEOTIDE SEQUENCE [LARGE SCALE GENOMIC DNA]</scope>
    <source>
        <strain evidence="3">DSM 23920</strain>
    </source>
</reference>
<proteinExistence type="predicted"/>
<feature type="signal peptide" evidence="1">
    <location>
        <begin position="1"/>
        <end position="22"/>
    </location>
</feature>
<keyword evidence="3" id="KW-1185">Reference proteome</keyword>
<dbReference type="AlphaFoldDB" id="A0A1H3ZHJ6"/>
<feature type="chain" id="PRO_5011496418" evidence="1">
    <location>
        <begin position="23"/>
        <end position="139"/>
    </location>
</feature>
<dbReference type="EMBL" id="FNRL01000004">
    <property type="protein sequence ID" value="SEA22881.1"/>
    <property type="molecule type" value="Genomic_DNA"/>
</dbReference>
<dbReference type="InterPro" id="IPR032168">
    <property type="entry name" value="DUF5004"/>
</dbReference>
<name>A0A1H3ZHJ6_9BACT</name>
<dbReference type="STRING" id="408074.SAMN05660909_01216"/>
<dbReference type="PROSITE" id="PS51257">
    <property type="entry name" value="PROKAR_LIPOPROTEIN"/>
    <property type="match status" value="1"/>
</dbReference>
<keyword evidence="1" id="KW-0732">Signal</keyword>
<protein>
    <submittedName>
        <fullName evidence="2">Lipocalin-like domain</fullName>
    </submittedName>
</protein>
<dbReference type="OrthoDB" id="1467887at2"/>
<organism evidence="2 3">
    <name type="scientific">Chitinophaga terrae</name>
    <name type="common">ex Kim and Jung 2007</name>
    <dbReference type="NCBI Taxonomy" id="408074"/>
    <lineage>
        <taxon>Bacteria</taxon>
        <taxon>Pseudomonadati</taxon>
        <taxon>Bacteroidota</taxon>
        <taxon>Chitinophagia</taxon>
        <taxon>Chitinophagales</taxon>
        <taxon>Chitinophagaceae</taxon>
        <taxon>Chitinophaga</taxon>
    </lineage>
</organism>
<dbReference type="RefSeq" id="WP_089759692.1">
    <property type="nucleotide sequence ID" value="NZ_BKAT01000005.1"/>
</dbReference>
<dbReference type="Pfam" id="PF16395">
    <property type="entry name" value="DUF5004"/>
    <property type="match status" value="1"/>
</dbReference>
<dbReference type="CDD" id="cd13120">
    <property type="entry name" value="BF2867_like_N"/>
    <property type="match status" value="1"/>
</dbReference>
<evidence type="ECO:0000313" key="2">
    <source>
        <dbReference type="EMBL" id="SEA22881.1"/>
    </source>
</evidence>
<gene>
    <name evidence="2" type="ORF">SAMN05660909_01216</name>
</gene>
<dbReference type="Proteomes" id="UP000199656">
    <property type="component" value="Unassembled WGS sequence"/>
</dbReference>